<gene>
    <name evidence="1" type="ORF">NCGR_LOCUS64821</name>
</gene>
<name>A0A811SH33_9POAL</name>
<proteinExistence type="predicted"/>
<dbReference type="AlphaFoldDB" id="A0A811SH33"/>
<comment type="caution">
    <text evidence="1">The sequence shown here is derived from an EMBL/GenBank/DDBJ whole genome shotgun (WGS) entry which is preliminary data.</text>
</comment>
<accession>A0A811SH33</accession>
<dbReference type="OrthoDB" id="674144at2759"/>
<dbReference type="EMBL" id="CAJGYO010000039">
    <property type="protein sequence ID" value="CAD6340723.1"/>
    <property type="molecule type" value="Genomic_DNA"/>
</dbReference>
<organism evidence="1 2">
    <name type="scientific">Miscanthus lutarioriparius</name>
    <dbReference type="NCBI Taxonomy" id="422564"/>
    <lineage>
        <taxon>Eukaryota</taxon>
        <taxon>Viridiplantae</taxon>
        <taxon>Streptophyta</taxon>
        <taxon>Embryophyta</taxon>
        <taxon>Tracheophyta</taxon>
        <taxon>Spermatophyta</taxon>
        <taxon>Magnoliopsida</taxon>
        <taxon>Liliopsida</taxon>
        <taxon>Poales</taxon>
        <taxon>Poaceae</taxon>
        <taxon>PACMAD clade</taxon>
        <taxon>Panicoideae</taxon>
        <taxon>Andropogonodae</taxon>
        <taxon>Andropogoneae</taxon>
        <taxon>Saccharinae</taxon>
        <taxon>Miscanthus</taxon>
    </lineage>
</organism>
<keyword evidence="2" id="KW-1185">Reference proteome</keyword>
<evidence type="ECO:0008006" key="3">
    <source>
        <dbReference type="Google" id="ProtNLM"/>
    </source>
</evidence>
<evidence type="ECO:0000313" key="1">
    <source>
        <dbReference type="EMBL" id="CAD6340723.1"/>
    </source>
</evidence>
<protein>
    <recommendedName>
        <fullName evidence="3">Rx N-terminal domain-containing protein</fullName>
    </recommendedName>
</protein>
<evidence type="ECO:0000313" key="2">
    <source>
        <dbReference type="Proteomes" id="UP000604825"/>
    </source>
</evidence>
<sequence>MPEQAAGTVATAVINGITDRALTTVMRKLQSRSRSAATDEKLQRLETLVLKLRCAVEVSEKHAIGSTSLLEWRDRLREAAAEGGAVVLDFQRRAREECGEAASTSASASAPGQQQPAGALYFTRSALSGMAQRVRDVTRRLFSTDENKK</sequence>
<reference evidence="1" key="1">
    <citation type="submission" date="2020-10" db="EMBL/GenBank/DDBJ databases">
        <authorList>
            <person name="Han B."/>
            <person name="Lu T."/>
            <person name="Zhao Q."/>
            <person name="Huang X."/>
            <person name="Zhao Y."/>
        </authorList>
    </citation>
    <scope>NUCLEOTIDE SEQUENCE</scope>
</reference>
<dbReference type="PANTHER" id="PTHR33377">
    <property type="entry name" value="OS10G0134700 PROTEIN-RELATED"/>
    <property type="match status" value="1"/>
</dbReference>
<dbReference type="PANTHER" id="PTHR33377:SF110">
    <property type="entry name" value="RX N-TERMINAL DOMAIN-CONTAINING PROTEIN"/>
    <property type="match status" value="1"/>
</dbReference>
<dbReference type="Proteomes" id="UP000604825">
    <property type="component" value="Unassembled WGS sequence"/>
</dbReference>